<sequence>MLFQTLSIPLKNEYLHKNKVKNPFSKIKEYQVRFIQKIKKINFFNPIFKNKAFLPYSKFLKWDY</sequence>
<evidence type="ECO:0000313" key="1">
    <source>
        <dbReference type="EMBL" id="MUV10446.1"/>
    </source>
</evidence>
<dbReference type="Proteomes" id="UP000460877">
    <property type="component" value="Unassembled WGS sequence"/>
</dbReference>
<proteinExistence type="predicted"/>
<organism evidence="1 2">
    <name type="scientific">Helicobacter pylori</name>
    <name type="common">Campylobacter pylori</name>
    <dbReference type="NCBI Taxonomy" id="210"/>
    <lineage>
        <taxon>Bacteria</taxon>
        <taxon>Pseudomonadati</taxon>
        <taxon>Campylobacterota</taxon>
        <taxon>Epsilonproteobacteria</taxon>
        <taxon>Campylobacterales</taxon>
        <taxon>Helicobacteraceae</taxon>
        <taxon>Helicobacter</taxon>
    </lineage>
</organism>
<name>A0A7K1P1S8_HELPX</name>
<dbReference type="AlphaFoldDB" id="A0A7K1P1S8"/>
<evidence type="ECO:0000313" key="2">
    <source>
        <dbReference type="Proteomes" id="UP000460877"/>
    </source>
</evidence>
<gene>
    <name evidence="1" type="ORF">F7218_06165</name>
</gene>
<dbReference type="EMBL" id="WAEA01000012">
    <property type="protein sequence ID" value="MUV10446.1"/>
    <property type="molecule type" value="Genomic_DNA"/>
</dbReference>
<protein>
    <submittedName>
        <fullName evidence="1">Uncharacterized protein</fullName>
    </submittedName>
</protein>
<comment type="caution">
    <text evidence="1">The sequence shown here is derived from an EMBL/GenBank/DDBJ whole genome shotgun (WGS) entry which is preliminary data.</text>
</comment>
<reference evidence="1 2" key="1">
    <citation type="journal article" date="2020" name="J. Clin. Microbiol.">
        <title>Helicobacter pylori infections in the Bronx, New York: Surveying Antibiotic Susceptibility and Strain Lineage by Whole-genome Sequencing.</title>
        <authorList>
            <person name="Saranathan R."/>
            <person name="Levi M.H."/>
            <person name="Wattam A.R."/>
            <person name="Malek A."/>
            <person name="Asare E."/>
            <person name="Behin D.S."/>
            <person name="Pan D.H."/>
            <person name="Jacobs W.R."/>
            <person name="Szymczak W.A."/>
        </authorList>
    </citation>
    <scope>NUCLEOTIDE SEQUENCE [LARGE SCALE GENOMIC DNA]</scope>
    <source>
        <strain evidence="1 2">MHP10</strain>
    </source>
</reference>
<accession>A0A7K1P1S8</accession>